<sequence>MGANLDGTLGNIGENSDRRVIIGETSDRRGEFIDTSDRRGEFGETSDRRGEFGGTSDRRGELVEDSDRRVELIETSDRRGEVGEDSDRRVPGAVVMEEETTNELLRKMDGLVAQASENPLILNQAENFDQSKQLPSNLITDQPRSSCEFEQFLKRMQDPNPPFCGVVCVGTLSTSVVSSSMDRGESLVARPVGPSPCISLSIGGIPCKSLLDSGAQVSLLQETTLWEMTKFQNWQLCLDTNIHTPTAKEVFTASMIPMRISAAVTLEVERKGRKVPVEFQVIRDKLPTPVILGTNCLNALGFKFFDTITNEEVDLQSIEKSCDVPKVSLIQSYPVKSTRSVTIPPYSSKWLEAHTLEDLSGQWLFSSKNCGTEVSDEYLLDVEGPKFKLLMQNNFSDPLIVDEDSSIGTLESYESIYTSHEVLSSNIASEIIGIIPKAIESKLRCVAVVKNTDLEVAEKSAKSEVDRISKIVSLLEPHSSDLSNLQIGEFYALINEFSDVFALKDQDLTQTDLVMHKIELTNTTPVRLPPRPVPFKLREEVANMMQDYLERGIVRPSKSPYSNPIVLVRKKDGSLRFCVDYRMLNSRTKKDAYPIPNIDHLLLTLGKKQYFSSLDLMSGYWQIAMDPDSVELTAFPAMNGLFEFVVMPFGLTNAVATFERFMERVMDGLLNDSIYVYLDDVLVASETWDDHMRDLREALLRLRHANLKVKTEKCRFLASEIQFLGHLLTREGLKMDPGKIQAMKNFPIPKNLKDVQRFNGLVGYYRKFIPGYSGIAQPLYKLMKKSVKFEWTSDCQKAFEILKETVCKDIVLDFPDFRAAEYDENRPLTIQTDASIVGIAGILSQKDDQGFSRPIYFVSRTLTESEKKYGVTELEALALKFAVEKFGPYIIGFKVRVETDHSALVQIFKNPKECKNSRIDKWAMSINSKFDLTVIYKPGSSNANADALSRAFPEAVNSQTNPTAVCAFICCTAITRAAAKRQLESLRNDQNDILHDICKENLVEEVLKSEFVDVYQVLTKRMYPNDANRMRIVMEQLKNFAIKDEVLYYVDPKNFRLLLFVPEKFREVIFHERHDRIIGVHMSGAKIYEMLVRHFFWPSMRSDYEKVTLNREVLAHKGCALTMVPRNSWMVRVWNKSGLGPFSICSITEDGHENCKMVKAADIVSTSGLSLDLKGKNVDTLAHQLMLVSLKKVVRGAMLNNRVSYVLSLDLAQADDNAVKNFVNFYSHSNTGLKIEPRDVILECHRRLGSCEVVKNCLLASNALPIRAVGCLPPLFDVPVKMESDLLQVFTETESDRLGRSWEIARAGKFAEVVDTPFIALGSKESLKVASNSHFVLEEICNAQEALNFLKDRSFSGNVFNILYFTTREDCLDENIVDIMSEMTEVMANSHVEFLIVPPVPNKNNGYEEIVGFLLDHEKVGRIARQLRNGRAFTQIGWLGEELNNKDVEKGTWSHRGLLKVRLYLTETLGMKSLKHVKEDGETVEKPFGRKNSDTNLSSSTNQSAPPAKKSRKERSRSREHHPPISAVGHSGRSWGRYRENRYENRRFFGNRGNWDSRNRELGGGYGDQMRRRSVFMVDCETPVDNQENTSSNREAASWGNPHGFDVGNESSGRGGFPYNRRFSGNRGQYQANYRDGNLSCSFGGSHGNWDLELQRADPSSSAGRNEEISNLDGGSTNSRSSSKKSESKQ</sequence>
<evidence type="ECO:0000256" key="5">
    <source>
        <dbReference type="ARBA" id="ARBA00022759"/>
    </source>
</evidence>
<evidence type="ECO:0000256" key="4">
    <source>
        <dbReference type="ARBA" id="ARBA00022722"/>
    </source>
</evidence>
<dbReference type="FunFam" id="3.30.70.270:FF:000020">
    <property type="entry name" value="Transposon Tf2-6 polyprotein-like Protein"/>
    <property type="match status" value="1"/>
</dbReference>
<dbReference type="InterPro" id="IPR043128">
    <property type="entry name" value="Rev_trsase/Diguanyl_cyclase"/>
</dbReference>
<dbReference type="PANTHER" id="PTHR37984">
    <property type="entry name" value="PROTEIN CBG26694"/>
    <property type="match status" value="1"/>
</dbReference>
<dbReference type="InterPro" id="IPR050951">
    <property type="entry name" value="Retrovirus_Pol_polyprotein"/>
</dbReference>
<dbReference type="Gene3D" id="1.10.340.70">
    <property type="match status" value="1"/>
</dbReference>
<dbReference type="InterPro" id="IPR041373">
    <property type="entry name" value="RT_RNaseH"/>
</dbReference>
<dbReference type="GO" id="GO:0016787">
    <property type="term" value="F:hydrolase activity"/>
    <property type="evidence" value="ECO:0007669"/>
    <property type="project" value="UniProtKB-KW"/>
</dbReference>
<feature type="compositionally biased region" description="Basic and acidic residues" evidence="8">
    <location>
        <begin position="1478"/>
        <end position="1493"/>
    </location>
</feature>
<evidence type="ECO:0000256" key="6">
    <source>
        <dbReference type="ARBA" id="ARBA00022801"/>
    </source>
</evidence>
<keyword evidence="3" id="KW-0548">Nucleotidyltransferase</keyword>
<evidence type="ECO:0000256" key="2">
    <source>
        <dbReference type="ARBA" id="ARBA00022679"/>
    </source>
</evidence>
<dbReference type="Gene3D" id="2.40.70.10">
    <property type="entry name" value="Acid Proteases"/>
    <property type="match status" value="1"/>
</dbReference>
<feature type="domain" description="Reverse transcriptase" evidence="9">
    <location>
        <begin position="549"/>
        <end position="728"/>
    </location>
</feature>
<keyword evidence="5" id="KW-0255">Endonuclease</keyword>
<accession>A0A914DQ94</accession>
<evidence type="ECO:0000256" key="1">
    <source>
        <dbReference type="ARBA" id="ARBA00012493"/>
    </source>
</evidence>
<dbReference type="Gene3D" id="3.10.10.10">
    <property type="entry name" value="HIV Type 1 Reverse Transcriptase, subunit A, domain 1"/>
    <property type="match status" value="1"/>
</dbReference>
<protein>
    <recommendedName>
        <fullName evidence="1">RNA-directed DNA polymerase</fullName>
        <ecNumber evidence="1">2.7.7.49</ecNumber>
    </recommendedName>
</protein>
<keyword evidence="4" id="KW-0540">Nuclease</keyword>
<evidence type="ECO:0000256" key="3">
    <source>
        <dbReference type="ARBA" id="ARBA00022695"/>
    </source>
</evidence>
<evidence type="ECO:0000313" key="11">
    <source>
        <dbReference type="WBParaSite" id="ACRNAN_scaffold3391.g10318.t2"/>
    </source>
</evidence>
<dbReference type="FunFam" id="3.10.20.370:FF:000001">
    <property type="entry name" value="Retrovirus-related Pol polyprotein from transposon 17.6-like protein"/>
    <property type="match status" value="1"/>
</dbReference>
<dbReference type="GO" id="GO:0003964">
    <property type="term" value="F:RNA-directed DNA polymerase activity"/>
    <property type="evidence" value="ECO:0007669"/>
    <property type="project" value="UniProtKB-KW"/>
</dbReference>
<dbReference type="WBParaSite" id="ACRNAN_scaffold3391.g10318.t2">
    <property type="protein sequence ID" value="ACRNAN_scaffold3391.g10318.t2"/>
    <property type="gene ID" value="ACRNAN_scaffold3391.g10318"/>
</dbReference>
<dbReference type="InterPro" id="IPR021109">
    <property type="entry name" value="Peptidase_aspartic_dom_sf"/>
</dbReference>
<dbReference type="CDD" id="cd09274">
    <property type="entry name" value="RNase_HI_RT_Ty3"/>
    <property type="match status" value="1"/>
</dbReference>
<dbReference type="Proteomes" id="UP000887540">
    <property type="component" value="Unplaced"/>
</dbReference>
<keyword evidence="6" id="KW-0378">Hydrolase</keyword>
<dbReference type="Pfam" id="PF17917">
    <property type="entry name" value="RT_RNaseH"/>
    <property type="match status" value="1"/>
</dbReference>
<proteinExistence type="predicted"/>
<dbReference type="EC" id="2.7.7.49" evidence="1"/>
<feature type="region of interest" description="Disordered" evidence="8">
    <location>
        <begin position="1478"/>
        <end position="1533"/>
    </location>
</feature>
<feature type="region of interest" description="Disordered" evidence="8">
    <location>
        <begin position="1648"/>
        <end position="1690"/>
    </location>
</feature>
<evidence type="ECO:0000256" key="7">
    <source>
        <dbReference type="ARBA" id="ARBA00022918"/>
    </source>
</evidence>
<keyword evidence="7" id="KW-0695">RNA-directed DNA polymerase</keyword>
<feature type="compositionally biased region" description="Polar residues" evidence="8">
    <location>
        <begin position="1494"/>
        <end position="1505"/>
    </location>
</feature>
<dbReference type="InterPro" id="IPR000477">
    <property type="entry name" value="RT_dom"/>
</dbReference>
<evidence type="ECO:0000259" key="9">
    <source>
        <dbReference type="PROSITE" id="PS50878"/>
    </source>
</evidence>
<dbReference type="PANTHER" id="PTHR37984:SF5">
    <property type="entry name" value="PROTEIN NYNRIN-LIKE"/>
    <property type="match status" value="1"/>
</dbReference>
<dbReference type="InterPro" id="IPR043502">
    <property type="entry name" value="DNA/RNA_pol_sf"/>
</dbReference>
<dbReference type="SUPFAM" id="SSF50630">
    <property type="entry name" value="Acid proteases"/>
    <property type="match status" value="1"/>
</dbReference>
<keyword evidence="10" id="KW-1185">Reference proteome</keyword>
<organism evidence="10 11">
    <name type="scientific">Acrobeloides nanus</name>
    <dbReference type="NCBI Taxonomy" id="290746"/>
    <lineage>
        <taxon>Eukaryota</taxon>
        <taxon>Metazoa</taxon>
        <taxon>Ecdysozoa</taxon>
        <taxon>Nematoda</taxon>
        <taxon>Chromadorea</taxon>
        <taxon>Rhabditida</taxon>
        <taxon>Tylenchina</taxon>
        <taxon>Cephalobomorpha</taxon>
        <taxon>Cephaloboidea</taxon>
        <taxon>Cephalobidae</taxon>
        <taxon>Acrobeloides</taxon>
    </lineage>
</organism>
<dbReference type="SUPFAM" id="SSF56672">
    <property type="entry name" value="DNA/RNA polymerases"/>
    <property type="match status" value="1"/>
</dbReference>
<keyword evidence="2" id="KW-0808">Transferase</keyword>
<name>A0A914DQ94_9BILA</name>
<feature type="region of interest" description="Disordered" evidence="8">
    <location>
        <begin position="35"/>
        <end position="63"/>
    </location>
</feature>
<evidence type="ECO:0000256" key="8">
    <source>
        <dbReference type="SAM" id="MobiDB-lite"/>
    </source>
</evidence>
<feature type="compositionally biased region" description="Basic residues" evidence="8">
    <location>
        <begin position="1509"/>
        <end position="1520"/>
    </location>
</feature>
<dbReference type="Gene3D" id="3.30.70.270">
    <property type="match status" value="2"/>
</dbReference>
<dbReference type="Pfam" id="PF00078">
    <property type="entry name" value="RVT_1"/>
    <property type="match status" value="1"/>
</dbReference>
<reference evidence="11" key="1">
    <citation type="submission" date="2022-11" db="UniProtKB">
        <authorList>
            <consortium name="WormBaseParasite"/>
        </authorList>
    </citation>
    <scope>IDENTIFICATION</scope>
</reference>
<dbReference type="InterPro" id="IPR041588">
    <property type="entry name" value="Integrase_H2C2"/>
</dbReference>
<dbReference type="CDD" id="cd01647">
    <property type="entry name" value="RT_LTR"/>
    <property type="match status" value="1"/>
</dbReference>
<dbReference type="GO" id="GO:0004519">
    <property type="term" value="F:endonuclease activity"/>
    <property type="evidence" value="ECO:0007669"/>
    <property type="project" value="UniProtKB-KW"/>
</dbReference>
<evidence type="ECO:0000313" key="10">
    <source>
        <dbReference type="Proteomes" id="UP000887540"/>
    </source>
</evidence>
<dbReference type="Pfam" id="PF17921">
    <property type="entry name" value="Integrase_H2C2"/>
    <property type="match status" value="1"/>
</dbReference>
<dbReference type="PROSITE" id="PS50878">
    <property type="entry name" value="RT_POL"/>
    <property type="match status" value="1"/>
</dbReference>
<dbReference type="CDD" id="cd00303">
    <property type="entry name" value="retropepsin_like"/>
    <property type="match status" value="1"/>
</dbReference>